<reference evidence="1" key="1">
    <citation type="journal article" date="2023" name="Mol. Phylogenet. Evol.">
        <title>Genome-scale phylogeny and comparative genomics of the fungal order Sordariales.</title>
        <authorList>
            <person name="Hensen N."/>
            <person name="Bonometti L."/>
            <person name="Westerberg I."/>
            <person name="Brannstrom I.O."/>
            <person name="Guillou S."/>
            <person name="Cros-Aarteil S."/>
            <person name="Calhoun S."/>
            <person name="Haridas S."/>
            <person name="Kuo A."/>
            <person name="Mondo S."/>
            <person name="Pangilinan J."/>
            <person name="Riley R."/>
            <person name="LaButti K."/>
            <person name="Andreopoulos B."/>
            <person name="Lipzen A."/>
            <person name="Chen C."/>
            <person name="Yan M."/>
            <person name="Daum C."/>
            <person name="Ng V."/>
            <person name="Clum A."/>
            <person name="Steindorff A."/>
            <person name="Ohm R.A."/>
            <person name="Martin F."/>
            <person name="Silar P."/>
            <person name="Natvig D.O."/>
            <person name="Lalanne C."/>
            <person name="Gautier V."/>
            <person name="Ament-Velasquez S.L."/>
            <person name="Kruys A."/>
            <person name="Hutchinson M.I."/>
            <person name="Powell A.J."/>
            <person name="Barry K."/>
            <person name="Miller A.N."/>
            <person name="Grigoriev I.V."/>
            <person name="Debuchy R."/>
            <person name="Gladieux P."/>
            <person name="Hiltunen Thoren M."/>
            <person name="Johannesson H."/>
        </authorList>
    </citation>
    <scope>NUCLEOTIDE SEQUENCE</scope>
    <source>
        <strain evidence="1">CBS 731.68</strain>
    </source>
</reference>
<sequence length="63" mass="7164">MSSSVLASSHHHQSFLTRLTAASAVRDYRFVHSQKPVLKADMLSRKLLMDRYIRSASEVSDPF</sequence>
<keyword evidence="2" id="KW-1185">Reference proteome</keyword>
<organism evidence="1 2">
    <name type="scientific">Parathielavia appendiculata</name>
    <dbReference type="NCBI Taxonomy" id="2587402"/>
    <lineage>
        <taxon>Eukaryota</taxon>
        <taxon>Fungi</taxon>
        <taxon>Dikarya</taxon>
        <taxon>Ascomycota</taxon>
        <taxon>Pezizomycotina</taxon>
        <taxon>Sordariomycetes</taxon>
        <taxon>Sordariomycetidae</taxon>
        <taxon>Sordariales</taxon>
        <taxon>Chaetomiaceae</taxon>
        <taxon>Parathielavia</taxon>
    </lineage>
</organism>
<dbReference type="Proteomes" id="UP001302602">
    <property type="component" value="Unassembled WGS sequence"/>
</dbReference>
<evidence type="ECO:0000313" key="1">
    <source>
        <dbReference type="EMBL" id="KAK4119013.1"/>
    </source>
</evidence>
<evidence type="ECO:0000313" key="2">
    <source>
        <dbReference type="Proteomes" id="UP001302602"/>
    </source>
</evidence>
<comment type="caution">
    <text evidence="1">The sequence shown here is derived from an EMBL/GenBank/DDBJ whole genome shotgun (WGS) entry which is preliminary data.</text>
</comment>
<dbReference type="RefSeq" id="XP_062642786.1">
    <property type="nucleotide sequence ID" value="XM_062794001.1"/>
</dbReference>
<proteinExistence type="predicted"/>
<dbReference type="AlphaFoldDB" id="A0AAN6TR08"/>
<gene>
    <name evidence="1" type="ORF">N657DRAFT_650701</name>
</gene>
<dbReference type="GeneID" id="87830770"/>
<dbReference type="EMBL" id="MU853255">
    <property type="protein sequence ID" value="KAK4119013.1"/>
    <property type="molecule type" value="Genomic_DNA"/>
</dbReference>
<name>A0AAN6TR08_9PEZI</name>
<protein>
    <submittedName>
        <fullName evidence="1">Uncharacterized protein</fullName>
    </submittedName>
</protein>
<reference evidence="1" key="2">
    <citation type="submission" date="2023-05" db="EMBL/GenBank/DDBJ databases">
        <authorList>
            <consortium name="Lawrence Berkeley National Laboratory"/>
            <person name="Steindorff A."/>
            <person name="Hensen N."/>
            <person name="Bonometti L."/>
            <person name="Westerberg I."/>
            <person name="Brannstrom I.O."/>
            <person name="Guillou S."/>
            <person name="Cros-Aarteil S."/>
            <person name="Calhoun S."/>
            <person name="Haridas S."/>
            <person name="Kuo A."/>
            <person name="Mondo S."/>
            <person name="Pangilinan J."/>
            <person name="Riley R."/>
            <person name="Labutti K."/>
            <person name="Andreopoulos B."/>
            <person name="Lipzen A."/>
            <person name="Chen C."/>
            <person name="Yanf M."/>
            <person name="Daum C."/>
            <person name="Ng V."/>
            <person name="Clum A."/>
            <person name="Ohm R."/>
            <person name="Martin F."/>
            <person name="Silar P."/>
            <person name="Natvig D."/>
            <person name="Lalanne C."/>
            <person name="Gautier V."/>
            <person name="Ament-Velasquez S.L."/>
            <person name="Kruys A."/>
            <person name="Hutchinson M.I."/>
            <person name="Powell A.J."/>
            <person name="Barry K."/>
            <person name="Miller A.N."/>
            <person name="Grigoriev I.V."/>
            <person name="Debuchy R."/>
            <person name="Gladieux P."/>
            <person name="Thoren M.H."/>
            <person name="Johannesson H."/>
        </authorList>
    </citation>
    <scope>NUCLEOTIDE SEQUENCE</scope>
    <source>
        <strain evidence="1">CBS 731.68</strain>
    </source>
</reference>
<accession>A0AAN6TR08</accession>